<protein>
    <recommendedName>
        <fullName evidence="4">Peptidyl-prolyl cis-trans isomerase</fullName>
        <shortName evidence="4">PPIase</shortName>
        <ecNumber evidence="4">5.2.1.8</ecNumber>
    </recommendedName>
</protein>
<sequence length="210" mass="22688">MKRITMKYLLPLAIITGLTACGGSDSEIANPIPDPIELSIDQCFLMATSEGDMTLGIDTTNTPVTGGNFIEYVEDGFYDGTIFHRIVNNFVNQAGGLNPDYSYKETLAPIENESSVGLKNERGTLSMARTQSIDSATSQFFFNILDNQNLDYPSQGGYAVFGKVIEGIEIMDIMNAVNTETKTVNGISFQDAPVDNIVINSVSAVSCPSN</sequence>
<dbReference type="SUPFAM" id="SSF50891">
    <property type="entry name" value="Cyclophilin-like"/>
    <property type="match status" value="1"/>
</dbReference>
<name>A0ABS5I0T8_9GAMM</name>
<evidence type="ECO:0000313" key="7">
    <source>
        <dbReference type="Proteomes" id="UP000811844"/>
    </source>
</evidence>
<dbReference type="PRINTS" id="PR00153">
    <property type="entry name" value="CSAPPISMRASE"/>
</dbReference>
<keyword evidence="3 4" id="KW-0413">Isomerase</keyword>
<dbReference type="PROSITE" id="PS51257">
    <property type="entry name" value="PROKAR_LIPOPROTEIN"/>
    <property type="match status" value="1"/>
</dbReference>
<dbReference type="InterPro" id="IPR002130">
    <property type="entry name" value="Cyclophilin-type_PPIase_dom"/>
</dbReference>
<dbReference type="PROSITE" id="PS00170">
    <property type="entry name" value="CSA_PPIASE_1"/>
    <property type="match status" value="1"/>
</dbReference>
<accession>A0ABS5I0T8</accession>
<dbReference type="Proteomes" id="UP000811844">
    <property type="component" value="Unassembled WGS sequence"/>
</dbReference>
<comment type="catalytic activity">
    <reaction evidence="4">
        <text>[protein]-peptidylproline (omega=180) = [protein]-peptidylproline (omega=0)</text>
        <dbReference type="Rhea" id="RHEA:16237"/>
        <dbReference type="Rhea" id="RHEA-COMP:10747"/>
        <dbReference type="Rhea" id="RHEA-COMP:10748"/>
        <dbReference type="ChEBI" id="CHEBI:83833"/>
        <dbReference type="ChEBI" id="CHEBI:83834"/>
        <dbReference type="EC" id="5.2.1.8"/>
    </reaction>
</comment>
<evidence type="ECO:0000256" key="1">
    <source>
        <dbReference type="ARBA" id="ARBA00007365"/>
    </source>
</evidence>
<comment type="similarity">
    <text evidence="1 4">Belongs to the cyclophilin-type PPIase family.</text>
</comment>
<keyword evidence="2 4" id="KW-0697">Rotamase</keyword>
<reference evidence="6 7" key="1">
    <citation type="submission" date="2020-02" db="EMBL/GenBank/DDBJ databases">
        <title>Shewanella WXL01 sp. nov., a marine bacterium isolated from green algae in Luhuitou Fringing Reef (Northern South China Sea).</title>
        <authorList>
            <person name="Wang X."/>
        </authorList>
    </citation>
    <scope>NUCLEOTIDE SEQUENCE [LARGE SCALE GENOMIC DNA]</scope>
    <source>
        <strain evidence="6 7">MCCC 1A01895</strain>
    </source>
</reference>
<evidence type="ECO:0000256" key="3">
    <source>
        <dbReference type="ARBA" id="ARBA00023235"/>
    </source>
</evidence>
<gene>
    <name evidence="6" type="ORF">G3R48_04775</name>
</gene>
<dbReference type="Gene3D" id="2.40.100.10">
    <property type="entry name" value="Cyclophilin-like"/>
    <property type="match status" value="1"/>
</dbReference>
<dbReference type="EC" id="5.2.1.8" evidence="4"/>
<dbReference type="EMBL" id="JAAIKR010000003">
    <property type="protein sequence ID" value="MBR9727304.1"/>
    <property type="molecule type" value="Genomic_DNA"/>
</dbReference>
<dbReference type="PANTHER" id="PTHR43246">
    <property type="entry name" value="PEPTIDYL-PROLYL CIS-TRANS ISOMERASE CYP38, CHLOROPLASTIC"/>
    <property type="match status" value="1"/>
</dbReference>
<evidence type="ECO:0000259" key="5">
    <source>
        <dbReference type="PROSITE" id="PS50072"/>
    </source>
</evidence>
<dbReference type="InterPro" id="IPR029000">
    <property type="entry name" value="Cyclophilin-like_dom_sf"/>
</dbReference>
<organism evidence="6 7">
    <name type="scientific">Shewanella intestini</name>
    <dbReference type="NCBI Taxonomy" id="2017544"/>
    <lineage>
        <taxon>Bacteria</taxon>
        <taxon>Pseudomonadati</taxon>
        <taxon>Pseudomonadota</taxon>
        <taxon>Gammaproteobacteria</taxon>
        <taxon>Alteromonadales</taxon>
        <taxon>Shewanellaceae</taxon>
        <taxon>Shewanella</taxon>
    </lineage>
</organism>
<comment type="function">
    <text evidence="4">PPIases accelerate the folding of proteins. It catalyzes the cis-trans isomerization of proline imidic peptide bonds in oligopeptides.</text>
</comment>
<feature type="signal peptide" evidence="4">
    <location>
        <begin position="1"/>
        <end position="22"/>
    </location>
</feature>
<comment type="caution">
    <text evidence="6">The sequence shown here is derived from an EMBL/GenBank/DDBJ whole genome shotgun (WGS) entry which is preliminary data.</text>
</comment>
<evidence type="ECO:0000313" key="6">
    <source>
        <dbReference type="EMBL" id="MBR9727304.1"/>
    </source>
</evidence>
<dbReference type="Pfam" id="PF00160">
    <property type="entry name" value="Pro_isomerase"/>
    <property type="match status" value="1"/>
</dbReference>
<dbReference type="PROSITE" id="PS50072">
    <property type="entry name" value="CSA_PPIASE_2"/>
    <property type="match status" value="1"/>
</dbReference>
<keyword evidence="7" id="KW-1185">Reference proteome</keyword>
<evidence type="ECO:0000256" key="4">
    <source>
        <dbReference type="RuleBase" id="RU363019"/>
    </source>
</evidence>
<dbReference type="InterPro" id="IPR044665">
    <property type="entry name" value="E_coli_cyclophilin_A-like"/>
</dbReference>
<feature type="domain" description="PPIase cyclophilin-type" evidence="5">
    <location>
        <begin position="51"/>
        <end position="204"/>
    </location>
</feature>
<evidence type="ECO:0000256" key="2">
    <source>
        <dbReference type="ARBA" id="ARBA00023110"/>
    </source>
</evidence>
<dbReference type="InterPro" id="IPR020892">
    <property type="entry name" value="Cyclophilin-type_PPIase_CS"/>
</dbReference>
<dbReference type="GO" id="GO:0016853">
    <property type="term" value="F:isomerase activity"/>
    <property type="evidence" value="ECO:0007669"/>
    <property type="project" value="UniProtKB-KW"/>
</dbReference>
<keyword evidence="4" id="KW-0732">Signal</keyword>
<proteinExistence type="inferred from homology"/>
<feature type="chain" id="PRO_5045003621" description="Peptidyl-prolyl cis-trans isomerase" evidence="4">
    <location>
        <begin position="23"/>
        <end position="210"/>
    </location>
</feature>